<keyword evidence="3" id="KW-1185">Reference proteome</keyword>
<feature type="compositionally biased region" description="Polar residues" evidence="1">
    <location>
        <begin position="42"/>
        <end position="53"/>
    </location>
</feature>
<feature type="compositionally biased region" description="Polar residues" evidence="1">
    <location>
        <begin position="24"/>
        <end position="35"/>
    </location>
</feature>
<evidence type="ECO:0000313" key="2">
    <source>
        <dbReference type="EMBL" id="CAI9723384.1"/>
    </source>
</evidence>
<dbReference type="EMBL" id="OX597818">
    <property type="protein sequence ID" value="CAI9723384.1"/>
    <property type="molecule type" value="Genomic_DNA"/>
</dbReference>
<reference evidence="2" key="1">
    <citation type="submission" date="2023-08" db="EMBL/GenBank/DDBJ databases">
        <authorList>
            <person name="Alioto T."/>
            <person name="Alioto T."/>
            <person name="Gomez Garrido J."/>
        </authorList>
    </citation>
    <scope>NUCLEOTIDE SEQUENCE</scope>
</reference>
<protein>
    <submittedName>
        <fullName evidence="2">Uncharacterized protein</fullName>
    </submittedName>
</protein>
<proteinExistence type="predicted"/>
<organism evidence="2 3">
    <name type="scientific">Octopus vulgaris</name>
    <name type="common">Common octopus</name>
    <dbReference type="NCBI Taxonomy" id="6645"/>
    <lineage>
        <taxon>Eukaryota</taxon>
        <taxon>Metazoa</taxon>
        <taxon>Spiralia</taxon>
        <taxon>Lophotrochozoa</taxon>
        <taxon>Mollusca</taxon>
        <taxon>Cephalopoda</taxon>
        <taxon>Coleoidea</taxon>
        <taxon>Octopodiformes</taxon>
        <taxon>Octopoda</taxon>
        <taxon>Incirrata</taxon>
        <taxon>Octopodidae</taxon>
        <taxon>Octopus</taxon>
    </lineage>
</organism>
<evidence type="ECO:0000313" key="3">
    <source>
        <dbReference type="Proteomes" id="UP001162480"/>
    </source>
</evidence>
<feature type="region of interest" description="Disordered" evidence="1">
    <location>
        <begin position="1"/>
        <end position="53"/>
    </location>
</feature>
<accession>A0AA36AWK1</accession>
<gene>
    <name evidence="2" type="ORF">OCTVUL_1B022681</name>
</gene>
<sequence>MRHTREVETSTRNPGKPPLPQQRFAASNTTMSPSVTEEEGANGTTSKPETTTSGYSIVLPSVMFVGAANILQRFI</sequence>
<name>A0AA36AWK1_OCTVU</name>
<evidence type="ECO:0000256" key="1">
    <source>
        <dbReference type="SAM" id="MobiDB-lite"/>
    </source>
</evidence>
<dbReference type="AlphaFoldDB" id="A0AA36AWK1"/>
<dbReference type="Proteomes" id="UP001162480">
    <property type="component" value="Chromosome 5"/>
</dbReference>